<dbReference type="Proteomes" id="UP001596496">
    <property type="component" value="Unassembled WGS sequence"/>
</dbReference>
<sequence>MCSTAWTPPPGVPATPEHARARRDRRTGFWGRGVATAWTLTVSQAIIQAAGVDLSALTKVSAGLKYTTRAKHI</sequence>
<comment type="caution">
    <text evidence="2">The sequence shown here is derived from an EMBL/GenBank/DDBJ whole genome shotgun (WGS) entry which is preliminary data.</text>
</comment>
<name>A0ABW2P9D6_9ACTN</name>
<evidence type="ECO:0000256" key="1">
    <source>
        <dbReference type="SAM" id="MobiDB-lite"/>
    </source>
</evidence>
<evidence type="ECO:0000313" key="2">
    <source>
        <dbReference type="EMBL" id="MFC7384865.1"/>
    </source>
</evidence>
<dbReference type="EMBL" id="JBHTCG010000014">
    <property type="protein sequence ID" value="MFC7384865.1"/>
    <property type="molecule type" value="Genomic_DNA"/>
</dbReference>
<organism evidence="2 3">
    <name type="scientific">Sphaerisporangium rhizosphaerae</name>
    <dbReference type="NCBI Taxonomy" id="2269375"/>
    <lineage>
        <taxon>Bacteria</taxon>
        <taxon>Bacillati</taxon>
        <taxon>Actinomycetota</taxon>
        <taxon>Actinomycetes</taxon>
        <taxon>Streptosporangiales</taxon>
        <taxon>Streptosporangiaceae</taxon>
        <taxon>Sphaerisporangium</taxon>
    </lineage>
</organism>
<evidence type="ECO:0000313" key="3">
    <source>
        <dbReference type="Proteomes" id="UP001596496"/>
    </source>
</evidence>
<reference evidence="3" key="1">
    <citation type="journal article" date="2019" name="Int. J. Syst. Evol. Microbiol.">
        <title>The Global Catalogue of Microorganisms (GCM) 10K type strain sequencing project: providing services to taxonomists for standard genome sequencing and annotation.</title>
        <authorList>
            <consortium name="The Broad Institute Genomics Platform"/>
            <consortium name="The Broad Institute Genome Sequencing Center for Infectious Disease"/>
            <person name="Wu L."/>
            <person name="Ma J."/>
        </authorList>
    </citation>
    <scope>NUCLEOTIDE SEQUENCE [LARGE SCALE GENOMIC DNA]</scope>
    <source>
        <strain evidence="3">CECT 7649</strain>
    </source>
</reference>
<feature type="region of interest" description="Disordered" evidence="1">
    <location>
        <begin position="1"/>
        <end position="24"/>
    </location>
</feature>
<keyword evidence="3" id="KW-1185">Reference proteome</keyword>
<proteinExistence type="predicted"/>
<gene>
    <name evidence="2" type="ORF">ACFQSB_21815</name>
</gene>
<protein>
    <submittedName>
        <fullName evidence="2">Uncharacterized protein</fullName>
    </submittedName>
</protein>
<accession>A0ABW2P9D6</accession>
<dbReference type="RefSeq" id="WP_380828773.1">
    <property type="nucleotide sequence ID" value="NZ_JBHTCG010000014.1"/>
</dbReference>